<dbReference type="AlphaFoldDB" id="A0AAV4R189"/>
<accession>A0AAV4R189</accession>
<comment type="caution">
    <text evidence="2">The sequence shown here is derived from an EMBL/GenBank/DDBJ whole genome shotgun (WGS) entry which is preliminary data.</text>
</comment>
<evidence type="ECO:0000313" key="2">
    <source>
        <dbReference type="EMBL" id="GIY14836.1"/>
    </source>
</evidence>
<evidence type="ECO:0000256" key="1">
    <source>
        <dbReference type="SAM" id="MobiDB-lite"/>
    </source>
</evidence>
<organism evidence="2 3">
    <name type="scientific">Caerostris extrusa</name>
    <name type="common">Bark spider</name>
    <name type="synonym">Caerostris bankana</name>
    <dbReference type="NCBI Taxonomy" id="172846"/>
    <lineage>
        <taxon>Eukaryota</taxon>
        <taxon>Metazoa</taxon>
        <taxon>Ecdysozoa</taxon>
        <taxon>Arthropoda</taxon>
        <taxon>Chelicerata</taxon>
        <taxon>Arachnida</taxon>
        <taxon>Araneae</taxon>
        <taxon>Araneomorphae</taxon>
        <taxon>Entelegynae</taxon>
        <taxon>Araneoidea</taxon>
        <taxon>Araneidae</taxon>
        <taxon>Caerostris</taxon>
    </lineage>
</organism>
<name>A0AAV4R189_CAEEX</name>
<dbReference type="EMBL" id="BPLR01007147">
    <property type="protein sequence ID" value="GIY14836.1"/>
    <property type="molecule type" value="Genomic_DNA"/>
</dbReference>
<sequence>MYRHPNVFSFPSDQDQDPQAAEKQAGLQARSHPQDPRGCEPEGGSADHPAARQHDLVLRGAGGPRGQEGRTPHHGQQGGRGPHAHLHHGVAEHRRLQGSRQVSTPFVFSYPGFLWKVEAHQGYCLHHTCVS</sequence>
<reference evidence="2 3" key="1">
    <citation type="submission" date="2021-06" db="EMBL/GenBank/DDBJ databases">
        <title>Caerostris extrusa draft genome.</title>
        <authorList>
            <person name="Kono N."/>
            <person name="Arakawa K."/>
        </authorList>
    </citation>
    <scope>NUCLEOTIDE SEQUENCE [LARGE SCALE GENOMIC DNA]</scope>
</reference>
<gene>
    <name evidence="2" type="ORF">CEXT_104201</name>
</gene>
<evidence type="ECO:0000313" key="3">
    <source>
        <dbReference type="Proteomes" id="UP001054945"/>
    </source>
</evidence>
<proteinExistence type="predicted"/>
<protein>
    <submittedName>
        <fullName evidence="2">Uncharacterized protein</fullName>
    </submittedName>
</protein>
<feature type="region of interest" description="Disordered" evidence="1">
    <location>
        <begin position="1"/>
        <end position="99"/>
    </location>
</feature>
<keyword evidence="3" id="KW-1185">Reference proteome</keyword>
<dbReference type="Proteomes" id="UP001054945">
    <property type="component" value="Unassembled WGS sequence"/>
</dbReference>